<proteinExistence type="predicted"/>
<organism evidence="2">
    <name type="scientific">Laccaria bicolor (strain S238N-H82 / ATCC MYA-4686)</name>
    <name type="common">Bicoloured deceiver</name>
    <name type="synonym">Laccaria laccata var. bicolor</name>
    <dbReference type="NCBI Taxonomy" id="486041"/>
    <lineage>
        <taxon>Eukaryota</taxon>
        <taxon>Fungi</taxon>
        <taxon>Dikarya</taxon>
        <taxon>Basidiomycota</taxon>
        <taxon>Agaricomycotina</taxon>
        <taxon>Agaricomycetes</taxon>
        <taxon>Agaricomycetidae</taxon>
        <taxon>Agaricales</taxon>
        <taxon>Agaricineae</taxon>
        <taxon>Hydnangiaceae</taxon>
        <taxon>Laccaria</taxon>
    </lineage>
</organism>
<sequence>MPPRRAKRAKLESVVGTTPSTRDVVSLPNRTSNAVELPVELFLEILSYFPHAPVGLPRYGIDIRSAPPVFCFERTDLLRALSQTCRRWRLILLPLLWECLEVYPVRSREPVWNLWLARSLERKSKGLVRSPQHAAYVQCVRVRLSTAKVLPAFVSCLRALPNLHTLSIIFDHIEMTSSLKSAFEGRTFPSVRTAVVPNDAHSVLRSCPEVRRVICNLGDGSTLVSAMAKECREVEVIEGFQPDEKMMKRIVKAAPNLRGARFSRSITPAALLLLSSLKDLVNIELHTDVLSEAAIGNNARLADCIKIAKEMLRKREGTKSLIVSHFAYKHTWLHGWSKNIELD</sequence>
<protein>
    <submittedName>
        <fullName evidence="1">Predicted protein</fullName>
    </submittedName>
</protein>
<name>B0D922_LACBS</name>
<dbReference type="HOGENOM" id="CLU_054439_0_0_1"/>
<dbReference type="AlphaFoldDB" id="B0D922"/>
<dbReference type="KEGG" id="lbc:LACBIDRAFT_296541"/>
<dbReference type="RefSeq" id="XP_001880492.1">
    <property type="nucleotide sequence ID" value="XM_001880457.1"/>
</dbReference>
<evidence type="ECO:0000313" key="2">
    <source>
        <dbReference type="Proteomes" id="UP000001194"/>
    </source>
</evidence>
<dbReference type="EMBL" id="DS547100">
    <property type="protein sequence ID" value="EDR09179.1"/>
    <property type="molecule type" value="Genomic_DNA"/>
</dbReference>
<reference evidence="1 2" key="1">
    <citation type="journal article" date="2008" name="Nature">
        <title>The genome of Laccaria bicolor provides insights into mycorrhizal symbiosis.</title>
        <authorList>
            <person name="Martin F."/>
            <person name="Aerts A."/>
            <person name="Ahren D."/>
            <person name="Brun A."/>
            <person name="Danchin E.G.J."/>
            <person name="Duchaussoy F."/>
            <person name="Gibon J."/>
            <person name="Kohler A."/>
            <person name="Lindquist E."/>
            <person name="Pereda V."/>
            <person name="Salamov A."/>
            <person name="Shapiro H.J."/>
            <person name="Wuyts J."/>
            <person name="Blaudez D."/>
            <person name="Buee M."/>
            <person name="Brokstein P."/>
            <person name="Canbaeck B."/>
            <person name="Cohen D."/>
            <person name="Courty P.E."/>
            <person name="Coutinho P.M."/>
            <person name="Delaruelle C."/>
            <person name="Detter J.C."/>
            <person name="Deveau A."/>
            <person name="DiFazio S."/>
            <person name="Duplessis S."/>
            <person name="Fraissinet-Tachet L."/>
            <person name="Lucic E."/>
            <person name="Frey-Klett P."/>
            <person name="Fourrey C."/>
            <person name="Feussner I."/>
            <person name="Gay G."/>
            <person name="Grimwood J."/>
            <person name="Hoegger P.J."/>
            <person name="Jain P."/>
            <person name="Kilaru S."/>
            <person name="Labbe J."/>
            <person name="Lin Y.C."/>
            <person name="Legue V."/>
            <person name="Le Tacon F."/>
            <person name="Marmeisse R."/>
            <person name="Melayah D."/>
            <person name="Montanini B."/>
            <person name="Muratet M."/>
            <person name="Nehls U."/>
            <person name="Niculita-Hirzel H."/>
            <person name="Oudot-Le Secq M.P."/>
            <person name="Peter M."/>
            <person name="Quesneville H."/>
            <person name="Rajashekar B."/>
            <person name="Reich M."/>
            <person name="Rouhier N."/>
            <person name="Schmutz J."/>
            <person name="Yin T."/>
            <person name="Chalot M."/>
            <person name="Henrissat B."/>
            <person name="Kuees U."/>
            <person name="Lucas S."/>
            <person name="Van de Peer Y."/>
            <person name="Podila G.K."/>
            <person name="Polle A."/>
            <person name="Pukkila P.J."/>
            <person name="Richardson P.M."/>
            <person name="Rouze P."/>
            <person name="Sanders I.R."/>
            <person name="Stajich J.E."/>
            <person name="Tunlid A."/>
            <person name="Tuskan G."/>
            <person name="Grigoriev I.V."/>
        </authorList>
    </citation>
    <scope>NUCLEOTIDE SEQUENCE [LARGE SCALE GENOMIC DNA]</scope>
    <source>
        <strain evidence="2">S238N-H82 / ATCC MYA-4686</strain>
    </source>
</reference>
<gene>
    <name evidence="1" type="ORF">LACBIDRAFT_296541</name>
</gene>
<dbReference type="InParanoid" id="B0D922"/>
<evidence type="ECO:0000313" key="1">
    <source>
        <dbReference type="EMBL" id="EDR09179.1"/>
    </source>
</evidence>
<keyword evidence="2" id="KW-1185">Reference proteome</keyword>
<dbReference type="CDD" id="cd09917">
    <property type="entry name" value="F-box_SF"/>
    <property type="match status" value="1"/>
</dbReference>
<dbReference type="OrthoDB" id="3251070at2759"/>
<dbReference type="GeneID" id="6075798"/>
<accession>B0D922</accession>
<dbReference type="Proteomes" id="UP000001194">
    <property type="component" value="Unassembled WGS sequence"/>
</dbReference>
<dbReference type="Gene3D" id="1.20.1280.50">
    <property type="match status" value="1"/>
</dbReference>